<comment type="caution">
    <text evidence="2">The sequence shown here is derived from an EMBL/GenBank/DDBJ whole genome shotgun (WGS) entry which is preliminary data.</text>
</comment>
<protein>
    <recommendedName>
        <fullName evidence="3">DUF4760 domain-containing protein</fullName>
    </recommendedName>
</protein>
<feature type="transmembrane region" description="Helical" evidence="1">
    <location>
        <begin position="22"/>
        <end position="45"/>
    </location>
</feature>
<reference evidence="2" key="1">
    <citation type="journal article" date="2015" name="Nature">
        <title>Complex archaea that bridge the gap between prokaryotes and eukaryotes.</title>
        <authorList>
            <person name="Spang A."/>
            <person name="Saw J.H."/>
            <person name="Jorgensen S.L."/>
            <person name="Zaremba-Niedzwiedzka K."/>
            <person name="Martijn J."/>
            <person name="Lind A.E."/>
            <person name="van Eijk R."/>
            <person name="Schleper C."/>
            <person name="Guy L."/>
            <person name="Ettema T.J."/>
        </authorList>
    </citation>
    <scope>NUCLEOTIDE SEQUENCE</scope>
</reference>
<evidence type="ECO:0008006" key="3">
    <source>
        <dbReference type="Google" id="ProtNLM"/>
    </source>
</evidence>
<accession>A0A0F9N5P1</accession>
<evidence type="ECO:0000256" key="1">
    <source>
        <dbReference type="SAM" id="Phobius"/>
    </source>
</evidence>
<gene>
    <name evidence="2" type="ORF">LCGC14_0991530</name>
</gene>
<organism evidence="2">
    <name type="scientific">marine sediment metagenome</name>
    <dbReference type="NCBI Taxonomy" id="412755"/>
    <lineage>
        <taxon>unclassified sequences</taxon>
        <taxon>metagenomes</taxon>
        <taxon>ecological metagenomes</taxon>
    </lineage>
</organism>
<name>A0A0F9N5P1_9ZZZZ</name>
<evidence type="ECO:0000313" key="2">
    <source>
        <dbReference type="EMBL" id="KKN14900.1"/>
    </source>
</evidence>
<sequence length="195" mass="22989">MSEEIGHYYILFENWSLDPNQWSMVMDGTAVLLTLLGFIIAFVLYRMQRNDKSEDARRFFQASLPELKTSIVHAISDLEAFTKSLELDNVVDPVLSVSLNDNFLQKVNLVALNRYYVSQEREKLPYYIQLLVDSNFFGDYRNYITDQVKYFRTAYLEKQQSSQPLEQMKEKIKNIVKKDISRFRDIVKNLEALMD</sequence>
<dbReference type="EMBL" id="LAZR01003771">
    <property type="protein sequence ID" value="KKN14900.1"/>
    <property type="molecule type" value="Genomic_DNA"/>
</dbReference>
<dbReference type="AlphaFoldDB" id="A0A0F9N5P1"/>
<proteinExistence type="predicted"/>
<keyword evidence="1" id="KW-0812">Transmembrane</keyword>
<keyword evidence="1" id="KW-0472">Membrane</keyword>
<keyword evidence="1" id="KW-1133">Transmembrane helix</keyword>